<dbReference type="Pfam" id="PF13424">
    <property type="entry name" value="TPR_12"/>
    <property type="match status" value="2"/>
</dbReference>
<keyword evidence="11" id="KW-1185">Reference proteome</keyword>
<keyword evidence="3" id="KW-0677">Repeat</keyword>
<dbReference type="InterPro" id="IPR051476">
    <property type="entry name" value="Bac_ResReg_Asp_Phosphatase"/>
</dbReference>
<dbReference type="Proteomes" id="UP000633814">
    <property type="component" value="Unassembled WGS sequence"/>
</dbReference>
<dbReference type="SMART" id="SM00028">
    <property type="entry name" value="TPR"/>
    <property type="match status" value="7"/>
</dbReference>
<feature type="transmembrane region" description="Helical" evidence="8">
    <location>
        <begin position="452"/>
        <end position="472"/>
    </location>
</feature>
<evidence type="ECO:0000313" key="10">
    <source>
        <dbReference type="EMBL" id="MCB5228308.1"/>
    </source>
</evidence>
<comment type="similarity">
    <text evidence="5">Belongs to the Rap family.</text>
</comment>
<evidence type="ECO:0000256" key="9">
    <source>
        <dbReference type="SAM" id="SignalP"/>
    </source>
</evidence>
<feature type="chain" id="PRO_5046276310" evidence="9">
    <location>
        <begin position="20"/>
        <end position="683"/>
    </location>
</feature>
<dbReference type="Gene3D" id="1.25.40.10">
    <property type="entry name" value="Tetratricopeptide repeat domain"/>
    <property type="match status" value="2"/>
</dbReference>
<evidence type="ECO:0000256" key="2">
    <source>
        <dbReference type="ARBA" id="ARBA00022490"/>
    </source>
</evidence>
<keyword evidence="8" id="KW-1133">Transmembrane helix</keyword>
<gene>
    <name evidence="10" type="ORF">JAO78_015995</name>
</gene>
<comment type="subcellular location">
    <subcellularLocation>
        <location evidence="1">Cytoplasm</location>
    </subcellularLocation>
</comment>
<sequence>MKCLTFVTFILLFISTNLAAETLSSRMRDAASSSEHAEQVITSLQTQTENSLSTEDYLVLAESYQTLGKREAALDAVNKAENMAPSDYLRAMSLFHKAQIYGIYFQDAEMALVQLVEAEKHLISLKDVAAKVLLSDVLNSFASANNVLGNLSKGLEYAKRSLLLAEELSNTPRQLNALVLIGRLALQNNQYKVAFSHFERALVIARELSDDEQIASIYFRMGMAYRKLDQHDLALTHFQQAAERYQQLNRLSNYSHVLIYMAESYMEGEQQIAQAETLLQQALEIAEQLQHKQRTALVYYSLGRAALLSKNYPQSEQYYQLAFENFKQLNMRSMMQETALAIVKLFITQQRYAEAKVLLNELSPDIEQAAIFLQLRYHDSAAALASAAGDWQLAYTLQEKVTQLNQQELAEQMQYNMAELSEGLSEINEAEQYRQQLTALKQTLAETESRQFLLQALLVLLIFICFVFWQLVRRQQNAVTPSVVPELAPPQWVQFREKAKVLDQQQTQSLLVIMPRQRAALQRQFGRRIVTNMLKQLAQELDTEAVNASFSGSEMLWLAVDSQDKAAQSALLEQAIQSFSNKLLALGVAPAILTAELELASLLGPNWHKRDLNGLTDIVWFGWSLLEQSPPTDLAWRLSFTTEHARPCEWQVEDLRTDIVNAYRLGELNILVNQQVLTPDQVD</sequence>
<dbReference type="InterPro" id="IPR011990">
    <property type="entry name" value="TPR-like_helical_dom_sf"/>
</dbReference>
<keyword evidence="9" id="KW-0732">Signal</keyword>
<keyword evidence="4 6" id="KW-0802">TPR repeat</keyword>
<feature type="signal peptide" evidence="9">
    <location>
        <begin position="1"/>
        <end position="19"/>
    </location>
</feature>
<evidence type="ECO:0000256" key="1">
    <source>
        <dbReference type="ARBA" id="ARBA00004496"/>
    </source>
</evidence>
<evidence type="ECO:0000313" key="11">
    <source>
        <dbReference type="Proteomes" id="UP000633814"/>
    </source>
</evidence>
<dbReference type="RefSeq" id="WP_226752362.1">
    <property type="nucleotide sequence ID" value="NZ_JAEINI020000019.1"/>
</dbReference>
<evidence type="ECO:0000256" key="3">
    <source>
        <dbReference type="ARBA" id="ARBA00022737"/>
    </source>
</evidence>
<dbReference type="EMBL" id="JAEINI020000019">
    <property type="protein sequence ID" value="MCB5228308.1"/>
    <property type="molecule type" value="Genomic_DNA"/>
</dbReference>
<proteinExistence type="inferred from homology"/>
<dbReference type="PANTHER" id="PTHR46630:SF1">
    <property type="entry name" value="TETRATRICOPEPTIDE REPEAT PROTEIN 29"/>
    <property type="match status" value="1"/>
</dbReference>
<dbReference type="SUPFAM" id="SSF48452">
    <property type="entry name" value="TPR-like"/>
    <property type="match status" value="2"/>
</dbReference>
<evidence type="ECO:0000256" key="6">
    <source>
        <dbReference type="PROSITE-ProRule" id="PRU00339"/>
    </source>
</evidence>
<comment type="caution">
    <text evidence="10">The sequence shown here is derived from an EMBL/GenBank/DDBJ whole genome shotgun (WGS) entry which is preliminary data.</text>
</comment>
<dbReference type="PANTHER" id="PTHR46630">
    <property type="entry name" value="TETRATRICOPEPTIDE REPEAT PROTEIN 29"/>
    <property type="match status" value="1"/>
</dbReference>
<dbReference type="PROSITE" id="PS50005">
    <property type="entry name" value="TPR"/>
    <property type="match status" value="2"/>
</dbReference>
<keyword evidence="8" id="KW-0812">Transmembrane</keyword>
<feature type="repeat" description="TPR" evidence="6">
    <location>
        <begin position="54"/>
        <end position="87"/>
    </location>
</feature>
<evidence type="ECO:0000256" key="8">
    <source>
        <dbReference type="SAM" id="Phobius"/>
    </source>
</evidence>
<feature type="coiled-coil region" evidence="7">
    <location>
        <begin position="265"/>
        <end position="292"/>
    </location>
</feature>
<evidence type="ECO:0000256" key="5">
    <source>
        <dbReference type="ARBA" id="ARBA00038253"/>
    </source>
</evidence>
<reference evidence="10 11" key="1">
    <citation type="submission" date="2021-10" db="EMBL/GenBank/DDBJ databases">
        <title>Alishewanella koreense sp. nov. isolated from seawater of southwestern coast in South Korea and the proposal for the reclassification of Rheinheimera perlucida and Rheinheimera tuosuensis as Arsukibacterium perlucida and Arsukibacterium tuosuensis.</title>
        <authorList>
            <person name="Kim K.H."/>
            <person name="Ruan W."/>
            <person name="Kim K.R."/>
            <person name="Baek J.H."/>
            <person name="Jeon C.O."/>
        </authorList>
    </citation>
    <scope>NUCLEOTIDE SEQUENCE [LARGE SCALE GENOMIC DNA]</scope>
    <source>
        <strain evidence="10 11">16-MA</strain>
    </source>
</reference>
<organism evidence="10 11">
    <name type="scientific">Alishewanella maricola</name>
    <dbReference type="NCBI Taxonomy" id="2795740"/>
    <lineage>
        <taxon>Bacteria</taxon>
        <taxon>Pseudomonadati</taxon>
        <taxon>Pseudomonadota</taxon>
        <taxon>Gammaproteobacteria</taxon>
        <taxon>Alteromonadales</taxon>
        <taxon>Alteromonadaceae</taxon>
        <taxon>Alishewanella</taxon>
    </lineage>
</organism>
<dbReference type="InterPro" id="IPR019734">
    <property type="entry name" value="TPR_rpt"/>
</dbReference>
<evidence type="ECO:0000256" key="7">
    <source>
        <dbReference type="SAM" id="Coils"/>
    </source>
</evidence>
<protein>
    <submittedName>
        <fullName evidence="10">Tetratricopeptide repeat protein</fullName>
    </submittedName>
</protein>
<keyword evidence="2" id="KW-0963">Cytoplasm</keyword>
<evidence type="ECO:0000256" key="4">
    <source>
        <dbReference type="ARBA" id="ARBA00022803"/>
    </source>
</evidence>
<keyword evidence="8" id="KW-0472">Membrane</keyword>
<keyword evidence="7" id="KW-0175">Coiled coil</keyword>
<accession>A0ABS8C7I7</accession>
<feature type="repeat" description="TPR" evidence="6">
    <location>
        <begin position="215"/>
        <end position="248"/>
    </location>
</feature>
<name>A0ABS8C7I7_9ALTE</name>